<reference evidence="1 2" key="1">
    <citation type="submission" date="2018-11" db="EMBL/GenBank/DDBJ databases">
        <title>Arenibacter aquaticus sp.nov., a marine bacterium isolated from surface seawater in the South China Sea.</title>
        <authorList>
            <person name="Guo J."/>
            <person name="Sun J."/>
        </authorList>
    </citation>
    <scope>NUCLEOTIDE SEQUENCE [LARGE SCALE GENOMIC DNA]</scope>
    <source>
        <strain evidence="1 2">GUO666</strain>
    </source>
</reference>
<dbReference type="OrthoDB" id="892266at2"/>
<name>A0A3S0D468_9FLAO</name>
<gene>
    <name evidence="1" type="ORF">EHW67_15425</name>
</gene>
<accession>A0A3S0D468</accession>
<organism evidence="1 2">
    <name type="scientific">Arenibacter aquaticus</name>
    <dbReference type="NCBI Taxonomy" id="2489054"/>
    <lineage>
        <taxon>Bacteria</taxon>
        <taxon>Pseudomonadati</taxon>
        <taxon>Bacteroidota</taxon>
        <taxon>Flavobacteriia</taxon>
        <taxon>Flavobacteriales</taxon>
        <taxon>Flavobacteriaceae</taxon>
        <taxon>Arenibacter</taxon>
    </lineage>
</organism>
<dbReference type="RefSeq" id="WP_126163284.1">
    <property type="nucleotide sequence ID" value="NZ_RQPJ01000015.1"/>
</dbReference>
<proteinExistence type="predicted"/>
<sequence>MKKSLPIILGLSFALLACKTDKKTETTHQTQELSILDKVAHAHGFNEFKNVKEIAFTFNVDRDSSHFERSWVWNTLTNDIKAISQNDTVTYNRKDMDSTATKINGGFINDKYWLMAPFNLVWDKKNITYDHLNDVPAPISKNPMQKLTIVYGNEGGYTPGDAYDFYFGEDYIIKEWIFRKSNQEEPSLVTTWEKYVDINGLKISEMHQKEDGSFKLYFTNIKITSKNP</sequence>
<dbReference type="EMBL" id="RQPJ01000015">
    <property type="protein sequence ID" value="RTE52655.1"/>
    <property type="molecule type" value="Genomic_DNA"/>
</dbReference>
<dbReference type="PROSITE" id="PS51257">
    <property type="entry name" value="PROKAR_LIPOPROTEIN"/>
    <property type="match status" value="1"/>
</dbReference>
<dbReference type="Proteomes" id="UP000267585">
    <property type="component" value="Unassembled WGS sequence"/>
</dbReference>
<evidence type="ECO:0000313" key="1">
    <source>
        <dbReference type="EMBL" id="RTE52655.1"/>
    </source>
</evidence>
<evidence type="ECO:0000313" key="2">
    <source>
        <dbReference type="Proteomes" id="UP000267585"/>
    </source>
</evidence>
<comment type="caution">
    <text evidence="1">The sequence shown here is derived from an EMBL/GenBank/DDBJ whole genome shotgun (WGS) entry which is preliminary data.</text>
</comment>
<dbReference type="AlphaFoldDB" id="A0A3S0D468"/>
<evidence type="ECO:0008006" key="3">
    <source>
        <dbReference type="Google" id="ProtNLM"/>
    </source>
</evidence>
<keyword evidence="2" id="KW-1185">Reference proteome</keyword>
<protein>
    <recommendedName>
        <fullName evidence="3">Selenophosphate synthetase</fullName>
    </recommendedName>
</protein>